<evidence type="ECO:0000256" key="2">
    <source>
        <dbReference type="ARBA" id="ARBA00007879"/>
    </source>
</evidence>
<feature type="domain" description="Fe2OG dioxygenase" evidence="7">
    <location>
        <begin position="258"/>
        <end position="397"/>
    </location>
</feature>
<evidence type="ECO:0000256" key="6">
    <source>
        <dbReference type="SAM" id="MobiDB-lite"/>
    </source>
</evidence>
<dbReference type="AlphaFoldDB" id="A0A0E0D8R3"/>
<dbReference type="NCBIfam" id="TIGR00756">
    <property type="entry name" value="PPR"/>
    <property type="match status" value="3"/>
</dbReference>
<protein>
    <recommendedName>
        <fullName evidence="7">Fe2OG dioxygenase domain-containing protein</fullName>
    </recommendedName>
</protein>
<dbReference type="SUPFAM" id="SSF51197">
    <property type="entry name" value="Clavaminate synthase-like"/>
    <property type="match status" value="1"/>
</dbReference>
<evidence type="ECO:0000259" key="7">
    <source>
        <dbReference type="PROSITE" id="PS51471"/>
    </source>
</evidence>
<dbReference type="InterPro" id="IPR032867">
    <property type="entry name" value="DYW_dom"/>
</dbReference>
<feature type="region of interest" description="Disordered" evidence="6">
    <location>
        <begin position="1"/>
        <end position="53"/>
    </location>
</feature>
<evidence type="ECO:0000256" key="3">
    <source>
        <dbReference type="ARBA" id="ARBA00022737"/>
    </source>
</evidence>
<reference evidence="8" key="2">
    <citation type="submission" date="2018-05" db="EMBL/GenBank/DDBJ databases">
        <title>OmerRS3 (Oryza meridionalis Reference Sequence Version 3).</title>
        <authorList>
            <person name="Zhang J."/>
            <person name="Kudrna D."/>
            <person name="Lee S."/>
            <person name="Talag J."/>
            <person name="Welchert J."/>
            <person name="Wing R.A."/>
        </authorList>
    </citation>
    <scope>NUCLEOTIDE SEQUENCE [LARGE SCALE GENOMIC DNA]</scope>
    <source>
        <strain evidence="8">cv. OR44</strain>
    </source>
</reference>
<organism evidence="8">
    <name type="scientific">Oryza meridionalis</name>
    <dbReference type="NCBI Taxonomy" id="40149"/>
    <lineage>
        <taxon>Eukaryota</taxon>
        <taxon>Viridiplantae</taxon>
        <taxon>Streptophyta</taxon>
        <taxon>Embryophyta</taxon>
        <taxon>Tracheophyta</taxon>
        <taxon>Spermatophyta</taxon>
        <taxon>Magnoliopsida</taxon>
        <taxon>Liliopsida</taxon>
        <taxon>Poales</taxon>
        <taxon>Poaceae</taxon>
        <taxon>BOP clade</taxon>
        <taxon>Oryzoideae</taxon>
        <taxon>Oryzeae</taxon>
        <taxon>Oryzinae</taxon>
        <taxon>Oryza</taxon>
    </lineage>
</organism>
<dbReference type="Pfam" id="PF14432">
    <property type="entry name" value="DYW_deaminase"/>
    <property type="match status" value="1"/>
</dbReference>
<dbReference type="InterPro" id="IPR027450">
    <property type="entry name" value="AlkB-like"/>
</dbReference>
<feature type="compositionally biased region" description="Polar residues" evidence="6">
    <location>
        <begin position="373"/>
        <end position="382"/>
    </location>
</feature>
<dbReference type="GO" id="GO:0008270">
    <property type="term" value="F:zinc ion binding"/>
    <property type="evidence" value="ECO:0007669"/>
    <property type="project" value="InterPro"/>
</dbReference>
<dbReference type="Pfam" id="PF13532">
    <property type="entry name" value="2OG-FeII_Oxy_2"/>
    <property type="match status" value="1"/>
</dbReference>
<dbReference type="InterPro" id="IPR037151">
    <property type="entry name" value="AlkB-like_sf"/>
</dbReference>
<feature type="compositionally biased region" description="Basic and acidic residues" evidence="6">
    <location>
        <begin position="27"/>
        <end position="37"/>
    </location>
</feature>
<dbReference type="PROSITE" id="PS51471">
    <property type="entry name" value="FE2OG_OXY"/>
    <property type="match status" value="1"/>
</dbReference>
<keyword evidence="4" id="KW-0809">Transit peptide</keyword>
<evidence type="ECO:0000256" key="5">
    <source>
        <dbReference type="PROSITE-ProRule" id="PRU00708"/>
    </source>
</evidence>
<dbReference type="Pfam" id="PF20431">
    <property type="entry name" value="E_motif"/>
    <property type="match status" value="1"/>
</dbReference>
<proteinExistence type="inferred from homology"/>
<dbReference type="GO" id="GO:0003723">
    <property type="term" value="F:RNA binding"/>
    <property type="evidence" value="ECO:0007669"/>
    <property type="project" value="InterPro"/>
</dbReference>
<dbReference type="FunFam" id="1.25.40.10:FF:001028">
    <property type="entry name" value="Tetratricopeptide repeat (TPR)-like superfamily protein"/>
    <property type="match status" value="1"/>
</dbReference>
<feature type="repeat" description="PPR" evidence="5">
    <location>
        <begin position="761"/>
        <end position="795"/>
    </location>
</feature>
<dbReference type="PANTHER" id="PTHR47926:SF409">
    <property type="entry name" value="DYW DOMAIN-CONTAINING PROTEIN"/>
    <property type="match status" value="1"/>
</dbReference>
<reference evidence="8" key="1">
    <citation type="submission" date="2015-04" db="UniProtKB">
        <authorList>
            <consortium name="EnsemblPlants"/>
        </authorList>
    </citation>
    <scope>IDENTIFICATION</scope>
</reference>
<dbReference type="Gramene" id="OMERI03G35680.1">
    <property type="protein sequence ID" value="OMERI03G35680.1"/>
    <property type="gene ID" value="OMERI03G35680"/>
</dbReference>
<feature type="repeat" description="PPR" evidence="5">
    <location>
        <begin position="528"/>
        <end position="562"/>
    </location>
</feature>
<keyword evidence="9" id="KW-1185">Reference proteome</keyword>
<comment type="similarity">
    <text evidence="2">Belongs to the alkB family.</text>
</comment>
<dbReference type="PROSITE" id="PS51375">
    <property type="entry name" value="PPR"/>
    <property type="match status" value="3"/>
</dbReference>
<dbReference type="Pfam" id="PF13041">
    <property type="entry name" value="PPR_2"/>
    <property type="match status" value="1"/>
</dbReference>
<feature type="region of interest" description="Disordered" evidence="6">
    <location>
        <begin position="357"/>
        <end position="389"/>
    </location>
</feature>
<feature type="repeat" description="PPR" evidence="5">
    <location>
        <begin position="660"/>
        <end position="694"/>
    </location>
</feature>
<evidence type="ECO:0000313" key="8">
    <source>
        <dbReference type="EnsemblPlants" id="OMERI03G35680.1"/>
    </source>
</evidence>
<dbReference type="eggNOG" id="KOG4197">
    <property type="taxonomic scope" value="Eukaryota"/>
</dbReference>
<dbReference type="InterPro" id="IPR046848">
    <property type="entry name" value="E_motif"/>
</dbReference>
<keyword evidence="3" id="KW-0677">Repeat</keyword>
<feature type="compositionally biased region" description="Low complexity" evidence="6">
    <location>
        <begin position="38"/>
        <end position="53"/>
    </location>
</feature>
<evidence type="ECO:0000256" key="1">
    <source>
        <dbReference type="ARBA" id="ARBA00006643"/>
    </source>
</evidence>
<dbReference type="InterPro" id="IPR002885">
    <property type="entry name" value="PPR_rpt"/>
</dbReference>
<dbReference type="PANTHER" id="PTHR47926">
    <property type="entry name" value="PENTATRICOPEPTIDE REPEAT-CONTAINING PROTEIN"/>
    <property type="match status" value="1"/>
</dbReference>
<dbReference type="Gene3D" id="1.25.40.10">
    <property type="entry name" value="Tetratricopeptide repeat domain"/>
    <property type="match status" value="3"/>
</dbReference>
<dbReference type="FunFam" id="1.25.40.10:FF:000325">
    <property type="entry name" value="Pentatricopeptide repeat-containing protein At4g14820"/>
    <property type="match status" value="1"/>
</dbReference>
<dbReference type="InterPro" id="IPR005123">
    <property type="entry name" value="Oxoglu/Fe-dep_dioxygenase_dom"/>
</dbReference>
<evidence type="ECO:0000313" key="9">
    <source>
        <dbReference type="Proteomes" id="UP000008021"/>
    </source>
</evidence>
<accession>A0A0E0D8R3</accession>
<comment type="similarity">
    <text evidence="1">Belongs to the PPR family. PCMP-H subfamily.</text>
</comment>
<dbReference type="Proteomes" id="UP000008021">
    <property type="component" value="Chromosome 3"/>
</dbReference>
<sequence>MAGGGGDGVRTPANFPPRQKARLPRGPVHEKSLEQQKKGPSSSSPSVSSNKSPLQLTAPIVQPQKPLESPHHMVTPVQLQESPGPRTIPCSSGSVGFGSGAAPFDICIKRDDNCSIKLSRSLLEINREKRREREQLSKEAAPLQYLRPGMVLLKKFLKHDDQVDIIRRCQKLGVGSGGFYTPGYRDGGKLSLQMMCLGKNWDPNSRSYGDTRPFDGAQPPSIPEVFSKIVKDAIQASNEFLRQKARPANDVEEFPPLSPDICLVNFYTSSGKLGLHQDKDETKPSLHKGLPVVSFSLGDTAEFLFGDVNDVDKASKVDLESGDVLIFGDIMEINPDLCCSLKRWHCQICVLMPQWPSPDPSSPQEKVKHSPSRSHLFTSNRTAAPRRRWSTATALHPAAGISPETRGDGLGAAPVRALSLRSMVGLVALSLDTVATKDEFVRLCATGRLRDALRRPFRGVLWSDAARLFSHLFRACRALRPLRQLHAFAATSGAATDRFTANHLMLAYADLGDLTAARDLFERIPRRNVMSWNILFGGYIKNGDLGGARRLFDEMPERNVATWNAMVAGLTNLGFDEESLGFFLDMRREGMHPDEFGLGSVFRCCAGLRDVVTGRQVHAYVMRSGLDRDMCVGSSLAHMYMRCGCLQEGEAVLRMLPSLSIVSCNTIIAGRTQNGDSEGALEYFCMMRSVGVVADVVTFVSAISSCSDLAALAQGQQIHGQVMKAGVDKVVPVMTCLVHMYSRCGCLGDSERVFFGYCGSDTFLLSAMISAYGFHGHGQKAIELFKQMMNGGAEPSDVTFLALLYACSHSGLKEEGMDCFELMTKTYGMQPSVKHYTCVVDLLGRSGCLDEAEALILSMPVTPDGIIWKTLLSACKTQKNFDMAERIAKRVIELDPHDSASYVLLSNIRATSRRWEDVSEVRKAMRENNVRKEPGVSWVELKGHIHQFCTGDESHPRQNEIDECLEEMMAKIRQCGYSPDMSMVLHDMEDEEKEVSLSHHSEKLAIAFAFLSLPEGVPIRVMKNLRVCDDCHLAIKLMSQISALLKTSDGRLGLHQDKDDENKPSLNRDCLLF</sequence>
<dbReference type="InterPro" id="IPR011990">
    <property type="entry name" value="TPR-like_helical_dom_sf"/>
</dbReference>
<dbReference type="STRING" id="40149.A0A0E0D8R3"/>
<evidence type="ECO:0000256" key="4">
    <source>
        <dbReference type="ARBA" id="ARBA00022946"/>
    </source>
</evidence>
<dbReference type="SMR" id="A0A0E0D8R3"/>
<dbReference type="EnsemblPlants" id="OMERI03G35680.1">
    <property type="protein sequence ID" value="OMERI03G35680.1"/>
    <property type="gene ID" value="OMERI03G35680"/>
</dbReference>
<dbReference type="GO" id="GO:0009451">
    <property type="term" value="P:RNA modification"/>
    <property type="evidence" value="ECO:0007669"/>
    <property type="project" value="InterPro"/>
</dbReference>
<dbReference type="FunFam" id="1.25.40.10:FF:000709">
    <property type="entry name" value="Pentatricopeptide repeat-containing protein At2g21090"/>
    <property type="match status" value="1"/>
</dbReference>
<dbReference type="Gene3D" id="2.60.120.590">
    <property type="entry name" value="Alpha-ketoglutarate-dependent dioxygenase AlkB-like"/>
    <property type="match status" value="1"/>
</dbReference>
<dbReference type="Pfam" id="PF01535">
    <property type="entry name" value="PPR"/>
    <property type="match status" value="5"/>
</dbReference>
<dbReference type="HOGENOM" id="CLU_010237_0_0_1"/>
<dbReference type="InterPro" id="IPR046960">
    <property type="entry name" value="PPR_At4g14850-like_plant"/>
</dbReference>
<name>A0A0E0D8R3_9ORYZ</name>